<comment type="caution">
    <text evidence="3">The sequence shown here is derived from an EMBL/GenBank/DDBJ whole genome shotgun (WGS) entry which is preliminary data.</text>
</comment>
<dbReference type="EMBL" id="JAAGYI010000004">
    <property type="protein sequence ID" value="NEM84594.1"/>
    <property type="molecule type" value="Genomic_DNA"/>
</dbReference>
<dbReference type="Proteomes" id="UP000469708">
    <property type="component" value="Unassembled WGS sequence"/>
</dbReference>
<proteinExistence type="predicted"/>
<dbReference type="InterPro" id="IPR010982">
    <property type="entry name" value="Lambda_DNA-bd_dom_sf"/>
</dbReference>
<feature type="domain" description="Bacteriophage CI repressor N-terminal" evidence="1">
    <location>
        <begin position="121"/>
        <end position="184"/>
    </location>
</feature>
<evidence type="ECO:0000259" key="2">
    <source>
        <dbReference type="Pfam" id="PF16452"/>
    </source>
</evidence>
<dbReference type="Gene3D" id="2.10.109.10">
    <property type="entry name" value="Umud Fragment, subunit A"/>
    <property type="match status" value="1"/>
</dbReference>
<reference evidence="3 4" key="1">
    <citation type="submission" date="2020-02" db="EMBL/GenBank/DDBJ databases">
        <authorList>
            <person name="Subbiah M."/>
            <person name="Call D."/>
        </authorList>
    </citation>
    <scope>NUCLEOTIDE SEQUENCE [LARGE SCALE GENOMIC DNA]</scope>
    <source>
        <strain evidence="3 4">8375wC2</strain>
    </source>
</reference>
<evidence type="ECO:0000259" key="1">
    <source>
        <dbReference type="Pfam" id="PF07022"/>
    </source>
</evidence>
<sequence length="299" mass="33416">MQNRGGQQVIDRILKAYGFTSRQAFCNHLGISQSTMANRYARDTFPADWVIICSMETGVSVEWLAFGTDNTVEAVTHNTEQNHHKDGKEIHSLTLDTKSPNENNTHRKNESLIEVNQGGKAAIERIVIAYGFKTRQALADHIGVSKSTLANRYMRDTFPADWIIQCALETGASLMWLTTGNGPVFEDAKSDIIAITRKKVINGMLFDTNYLPFDKTMLPSKVKNPISIVDEGNVYLADKAFDEVTDGKWLVEIEGKFSVRDLTRIPIAKVKVSNESTTFECLLADINVIAKCFGIYKDI</sequence>
<dbReference type="Pfam" id="PF16452">
    <property type="entry name" value="Phage_CI_C"/>
    <property type="match status" value="1"/>
</dbReference>
<dbReference type="GO" id="GO:0051259">
    <property type="term" value="P:protein complex oligomerization"/>
    <property type="evidence" value="ECO:0007669"/>
    <property type="project" value="InterPro"/>
</dbReference>
<dbReference type="InterPro" id="IPR032499">
    <property type="entry name" value="Phage_CI_C"/>
</dbReference>
<dbReference type="RefSeq" id="WP_009008398.1">
    <property type="nucleotide sequence ID" value="NZ_AP022120.1"/>
</dbReference>
<feature type="domain" description="Bacteriophage CI repressor C-terminal" evidence="2">
    <location>
        <begin position="195"/>
        <end position="293"/>
    </location>
</feature>
<dbReference type="Pfam" id="PF07022">
    <property type="entry name" value="Phage_CI_repr"/>
    <property type="match status" value="2"/>
</dbReference>
<dbReference type="AlphaFoldDB" id="A0A8H9Y5V4"/>
<dbReference type="Gene3D" id="1.10.260.40">
    <property type="entry name" value="lambda repressor-like DNA-binding domains"/>
    <property type="match status" value="2"/>
</dbReference>
<protein>
    <submittedName>
        <fullName evidence="3">Repressor protein CI</fullName>
    </submittedName>
</protein>
<dbReference type="GO" id="GO:0003677">
    <property type="term" value="F:DNA binding"/>
    <property type="evidence" value="ECO:0007669"/>
    <property type="project" value="InterPro"/>
</dbReference>
<accession>A0A8H9Y5V4</accession>
<name>A0A8H9Y5V4_ECOLX</name>
<dbReference type="GO" id="GO:0045892">
    <property type="term" value="P:negative regulation of DNA-templated transcription"/>
    <property type="evidence" value="ECO:0007669"/>
    <property type="project" value="InterPro"/>
</dbReference>
<evidence type="ECO:0000313" key="4">
    <source>
        <dbReference type="Proteomes" id="UP000469708"/>
    </source>
</evidence>
<gene>
    <name evidence="3" type="ORF">G3V95_03620</name>
</gene>
<feature type="domain" description="Bacteriophage CI repressor N-terminal" evidence="1">
    <location>
        <begin position="8"/>
        <end position="69"/>
    </location>
</feature>
<organism evidence="3 4">
    <name type="scientific">Escherichia coli</name>
    <dbReference type="NCBI Taxonomy" id="562"/>
    <lineage>
        <taxon>Bacteria</taxon>
        <taxon>Pseudomonadati</taxon>
        <taxon>Pseudomonadota</taxon>
        <taxon>Gammaproteobacteria</taxon>
        <taxon>Enterobacterales</taxon>
        <taxon>Enterobacteriaceae</taxon>
        <taxon>Escherichia</taxon>
    </lineage>
</organism>
<dbReference type="InterPro" id="IPR010744">
    <property type="entry name" value="Phage_CI_N"/>
</dbReference>
<evidence type="ECO:0000313" key="3">
    <source>
        <dbReference type="EMBL" id="NEM84594.1"/>
    </source>
</evidence>